<dbReference type="SUPFAM" id="SSF52218">
    <property type="entry name" value="Flavoproteins"/>
    <property type="match status" value="1"/>
</dbReference>
<dbReference type="RefSeq" id="WP_154406514.1">
    <property type="nucleotide sequence ID" value="NZ_VUNR01000007.1"/>
</dbReference>
<dbReference type="EMBL" id="VUNR01000007">
    <property type="protein sequence ID" value="MSU08346.1"/>
    <property type="molecule type" value="Genomic_DNA"/>
</dbReference>
<dbReference type="GeneID" id="96778264"/>
<proteinExistence type="predicted"/>
<name>A0A6I2UHU1_9FIRM</name>
<evidence type="ECO:0008006" key="3">
    <source>
        <dbReference type="Google" id="ProtNLM"/>
    </source>
</evidence>
<dbReference type="Gene3D" id="3.40.50.360">
    <property type="match status" value="1"/>
</dbReference>
<sequence>MNKKIVMINASPRIEKNSNTNKIIEAFGQGLLQGGCSFTKYAISNRDAWEEIRQAYMDSTNIIFAVPLYVECVPSLFLEFLEQLPAKDKNTKVSFIL</sequence>
<dbReference type="AlphaFoldDB" id="A0A6I2UHU1"/>
<protein>
    <recommendedName>
        <fullName evidence="3">NADPH-dependent FMN reductase-like domain-containing protein</fullName>
    </recommendedName>
</protein>
<gene>
    <name evidence="1" type="ORF">FYJ84_05000</name>
</gene>
<reference evidence="1 2" key="1">
    <citation type="submission" date="2019-08" db="EMBL/GenBank/DDBJ databases">
        <title>In-depth cultivation of the pig gut microbiome towards novel bacterial diversity and tailored functional studies.</title>
        <authorList>
            <person name="Wylensek D."/>
            <person name="Hitch T.C.A."/>
            <person name="Clavel T."/>
        </authorList>
    </citation>
    <scope>NUCLEOTIDE SEQUENCE [LARGE SCALE GENOMIC DNA]</scope>
    <source>
        <strain evidence="1 2">WCA-693-APC-5D-A</strain>
    </source>
</reference>
<comment type="caution">
    <text evidence="1">The sequence shown here is derived from an EMBL/GenBank/DDBJ whole genome shotgun (WGS) entry which is preliminary data.</text>
</comment>
<evidence type="ECO:0000313" key="2">
    <source>
        <dbReference type="Proteomes" id="UP000433181"/>
    </source>
</evidence>
<dbReference type="Proteomes" id="UP000433181">
    <property type="component" value="Unassembled WGS sequence"/>
</dbReference>
<keyword evidence="2" id="KW-1185">Reference proteome</keyword>
<accession>A0A6I2UHU1</accession>
<evidence type="ECO:0000313" key="1">
    <source>
        <dbReference type="EMBL" id="MSU08346.1"/>
    </source>
</evidence>
<dbReference type="InterPro" id="IPR029039">
    <property type="entry name" value="Flavoprotein-like_sf"/>
</dbReference>
<organism evidence="1 2">
    <name type="scientific">Anaerovibrio slackiae</name>
    <dbReference type="NCBI Taxonomy" id="2652309"/>
    <lineage>
        <taxon>Bacteria</taxon>
        <taxon>Bacillati</taxon>
        <taxon>Bacillota</taxon>
        <taxon>Negativicutes</taxon>
        <taxon>Selenomonadales</taxon>
        <taxon>Selenomonadaceae</taxon>
        <taxon>Anaerovibrio</taxon>
    </lineage>
</organism>